<evidence type="ECO:0000256" key="9">
    <source>
        <dbReference type="ARBA" id="ARBA00022833"/>
    </source>
</evidence>
<dbReference type="SUPFAM" id="SSF55846">
    <property type="entry name" value="N-acetylmuramoyl-L-alanine amidase-like"/>
    <property type="match status" value="1"/>
</dbReference>
<sequence length="187" mass="21209">MPDTPTNIRLGLLETAEFKASPNKNERPNPCDIRLIIVHGISLPPDQFGAGWIDDFFLNQLDPKQHPYFQEICTLKVSSHLLIRRDGSLTQYVPFQERAWHAGVSQYAGEDNCNDFSIGIELEGADHIPYTEKQYQALSCCCQTLIQHYPELSTETIVGHCDVSPGRKTDPGESFDWQKFRTLLTGR</sequence>
<dbReference type="GO" id="GO:0046872">
    <property type="term" value="F:metal ion binding"/>
    <property type="evidence" value="ECO:0007669"/>
    <property type="project" value="UniProtKB-KW"/>
</dbReference>
<dbReference type="NCBIfam" id="NF008758">
    <property type="entry name" value="PRK11789.1"/>
    <property type="match status" value="1"/>
</dbReference>
<feature type="domain" description="N-acetylmuramoyl-L-alanine amidase" evidence="13">
    <location>
        <begin position="21"/>
        <end position="172"/>
    </location>
</feature>
<dbReference type="InterPro" id="IPR002502">
    <property type="entry name" value="Amidase_domain"/>
</dbReference>
<comment type="caution">
    <text evidence="14">The sequence shown here is derived from an EMBL/GenBank/DDBJ whole genome shotgun (WGS) entry which is preliminary data.</text>
</comment>
<evidence type="ECO:0000256" key="12">
    <source>
        <dbReference type="ARBA" id="ARBA00042615"/>
    </source>
</evidence>
<dbReference type="CDD" id="cd06583">
    <property type="entry name" value="PGRP"/>
    <property type="match status" value="1"/>
</dbReference>
<reference evidence="14 15" key="1">
    <citation type="journal article" date="2013" name="Genome Announc.">
        <title>Genome Sequence of the Pyrene- and Fluoranthene-Degrading Bacterium Cycloclasticus sp. Strain PY97M.</title>
        <authorList>
            <person name="Cui Z."/>
            <person name="Xu G."/>
            <person name="Li Q."/>
            <person name="Gao W."/>
            <person name="Zheng L."/>
        </authorList>
    </citation>
    <scope>NUCLEOTIDE SEQUENCE [LARGE SCALE GENOMIC DNA]</scope>
    <source>
        <strain evidence="14 15">PY97M</strain>
    </source>
</reference>
<keyword evidence="10" id="KW-0961">Cell wall biogenesis/degradation</keyword>
<dbReference type="Pfam" id="PF01510">
    <property type="entry name" value="Amidase_2"/>
    <property type="match status" value="1"/>
</dbReference>
<proteinExistence type="inferred from homology"/>
<evidence type="ECO:0000259" key="13">
    <source>
        <dbReference type="SMART" id="SM00644"/>
    </source>
</evidence>
<gene>
    <name evidence="14" type="ORF">L196_02100</name>
</gene>
<evidence type="ECO:0000256" key="6">
    <source>
        <dbReference type="ARBA" id="ARBA00022490"/>
    </source>
</evidence>
<comment type="subcellular location">
    <subcellularLocation>
        <location evidence="3">Cytoplasm</location>
    </subcellularLocation>
</comment>
<keyword evidence="15" id="KW-1185">Reference proteome</keyword>
<keyword evidence="7" id="KW-0479">Metal-binding</keyword>
<dbReference type="SMART" id="SM00644">
    <property type="entry name" value="Ami_2"/>
    <property type="match status" value="1"/>
</dbReference>
<dbReference type="InterPro" id="IPR051206">
    <property type="entry name" value="NAMLAA_amidase_2"/>
</dbReference>
<evidence type="ECO:0000256" key="10">
    <source>
        <dbReference type="ARBA" id="ARBA00023316"/>
    </source>
</evidence>
<dbReference type="GO" id="GO:0009253">
    <property type="term" value="P:peptidoglycan catabolic process"/>
    <property type="evidence" value="ECO:0007669"/>
    <property type="project" value="InterPro"/>
</dbReference>
<evidence type="ECO:0000256" key="11">
    <source>
        <dbReference type="ARBA" id="ARBA00039257"/>
    </source>
</evidence>
<evidence type="ECO:0000256" key="2">
    <source>
        <dbReference type="ARBA" id="ARBA00001947"/>
    </source>
</evidence>
<dbReference type="GO" id="GO:0005737">
    <property type="term" value="C:cytoplasm"/>
    <property type="evidence" value="ECO:0007669"/>
    <property type="project" value="UniProtKB-SubCell"/>
</dbReference>
<evidence type="ECO:0000256" key="1">
    <source>
        <dbReference type="ARBA" id="ARBA00001561"/>
    </source>
</evidence>
<evidence type="ECO:0000256" key="3">
    <source>
        <dbReference type="ARBA" id="ARBA00004496"/>
    </source>
</evidence>
<dbReference type="EMBL" id="ASHL01000001">
    <property type="protein sequence ID" value="EPD14251.1"/>
    <property type="molecule type" value="Genomic_DNA"/>
</dbReference>
<dbReference type="AlphaFoldDB" id="A0AB33Z4Y9"/>
<dbReference type="GO" id="GO:0071555">
    <property type="term" value="P:cell wall organization"/>
    <property type="evidence" value="ECO:0007669"/>
    <property type="project" value="UniProtKB-KW"/>
</dbReference>
<keyword evidence="6" id="KW-0963">Cytoplasm</keyword>
<dbReference type="Gene3D" id="3.40.80.10">
    <property type="entry name" value="Peptidoglycan recognition protein-like"/>
    <property type="match status" value="1"/>
</dbReference>
<comment type="similarity">
    <text evidence="4">Belongs to the N-acetylmuramoyl-L-alanine amidase 2 family.</text>
</comment>
<keyword evidence="9" id="KW-0862">Zinc</keyword>
<protein>
    <recommendedName>
        <fullName evidence="11">1,6-anhydro-N-acetylmuramyl-L-alanine amidase AmpD</fullName>
        <ecNumber evidence="5">3.5.1.28</ecNumber>
    </recommendedName>
    <alternativeName>
        <fullName evidence="12">N-acetylmuramoyl-L-alanine amidase</fullName>
    </alternativeName>
</protein>
<evidence type="ECO:0000256" key="7">
    <source>
        <dbReference type="ARBA" id="ARBA00022723"/>
    </source>
</evidence>
<dbReference type="PANTHER" id="PTHR30417">
    <property type="entry name" value="N-ACETYLMURAMOYL-L-ALANINE AMIDASE AMID"/>
    <property type="match status" value="1"/>
</dbReference>
<comment type="cofactor">
    <cofactor evidence="2">
        <name>Zn(2+)</name>
        <dbReference type="ChEBI" id="CHEBI:29105"/>
    </cofactor>
</comment>
<dbReference type="GO" id="GO:0008745">
    <property type="term" value="F:N-acetylmuramoyl-L-alanine amidase activity"/>
    <property type="evidence" value="ECO:0007669"/>
    <property type="project" value="UniProtKB-EC"/>
</dbReference>
<organism evidence="14 15">
    <name type="scientific">Cycloclasticus pugetii</name>
    <dbReference type="NCBI Taxonomy" id="34068"/>
    <lineage>
        <taxon>Bacteria</taxon>
        <taxon>Pseudomonadati</taxon>
        <taxon>Pseudomonadota</taxon>
        <taxon>Gammaproteobacteria</taxon>
        <taxon>Thiotrichales</taxon>
        <taxon>Piscirickettsiaceae</taxon>
        <taxon>Cycloclasticus</taxon>
    </lineage>
</organism>
<comment type="catalytic activity">
    <reaction evidence="1">
        <text>Hydrolyzes the link between N-acetylmuramoyl residues and L-amino acid residues in certain cell-wall glycopeptides.</text>
        <dbReference type="EC" id="3.5.1.28"/>
    </reaction>
</comment>
<dbReference type="InterPro" id="IPR036505">
    <property type="entry name" value="Amidase/PGRP_sf"/>
</dbReference>
<keyword evidence="8" id="KW-0378">Hydrolase</keyword>
<evidence type="ECO:0000313" key="14">
    <source>
        <dbReference type="EMBL" id="EPD14251.1"/>
    </source>
</evidence>
<dbReference type="EC" id="3.5.1.28" evidence="5"/>
<dbReference type="RefSeq" id="WP_016389786.1">
    <property type="nucleotide sequence ID" value="NZ_KE646805.1"/>
</dbReference>
<evidence type="ECO:0000256" key="4">
    <source>
        <dbReference type="ARBA" id="ARBA00007553"/>
    </source>
</evidence>
<evidence type="ECO:0000256" key="5">
    <source>
        <dbReference type="ARBA" id="ARBA00011901"/>
    </source>
</evidence>
<name>A0AB33Z4Y9_9GAMM</name>
<dbReference type="Proteomes" id="UP000015462">
    <property type="component" value="Unassembled WGS sequence"/>
</dbReference>
<accession>A0AB33Z4Y9</accession>
<evidence type="ECO:0000256" key="8">
    <source>
        <dbReference type="ARBA" id="ARBA00022801"/>
    </source>
</evidence>
<dbReference type="GO" id="GO:0009254">
    <property type="term" value="P:peptidoglycan turnover"/>
    <property type="evidence" value="ECO:0007669"/>
    <property type="project" value="TreeGrafter"/>
</dbReference>
<dbReference type="PANTHER" id="PTHR30417:SF4">
    <property type="entry name" value="1,6-ANHYDRO-N-ACETYLMURAMYL-L-ALANINE AMIDASE AMPD"/>
    <property type="match status" value="1"/>
</dbReference>
<evidence type="ECO:0000313" key="15">
    <source>
        <dbReference type="Proteomes" id="UP000015462"/>
    </source>
</evidence>